<dbReference type="EMBL" id="FMAE01000002">
    <property type="protein sequence ID" value="SCB17719.1"/>
    <property type="molecule type" value="Genomic_DNA"/>
</dbReference>
<proteinExistence type="predicted"/>
<protein>
    <submittedName>
        <fullName evidence="2">Uncharacterized protein</fullName>
    </submittedName>
</protein>
<reference evidence="2 3" key="1">
    <citation type="submission" date="2016-08" db="EMBL/GenBank/DDBJ databases">
        <authorList>
            <person name="Seilhamer J.J."/>
        </authorList>
    </citation>
    <scope>NUCLEOTIDE SEQUENCE [LARGE SCALE GENOMIC DNA]</scope>
    <source>
        <strain evidence="2 3">CCBAU 10071</strain>
    </source>
</reference>
<evidence type="ECO:0000256" key="1">
    <source>
        <dbReference type="SAM" id="MobiDB-lite"/>
    </source>
</evidence>
<organism evidence="2 3">
    <name type="scientific">Bradyrhizobium yuanmingense</name>
    <dbReference type="NCBI Taxonomy" id="108015"/>
    <lineage>
        <taxon>Bacteria</taxon>
        <taxon>Pseudomonadati</taxon>
        <taxon>Pseudomonadota</taxon>
        <taxon>Alphaproteobacteria</taxon>
        <taxon>Hyphomicrobiales</taxon>
        <taxon>Nitrobacteraceae</taxon>
        <taxon>Bradyrhizobium</taxon>
    </lineage>
</organism>
<evidence type="ECO:0000313" key="2">
    <source>
        <dbReference type="EMBL" id="SCB17719.1"/>
    </source>
</evidence>
<gene>
    <name evidence="2" type="ORF">GA0061099_1002517</name>
</gene>
<evidence type="ECO:0000313" key="3">
    <source>
        <dbReference type="Proteomes" id="UP000183174"/>
    </source>
</evidence>
<sequence>MSGLFKSLELLNRHSRLAAHEAEMIARARDALARSEALLQESPPSTFLGRPQNPPPKE</sequence>
<dbReference type="Proteomes" id="UP000183174">
    <property type="component" value="Unassembled WGS sequence"/>
</dbReference>
<accession>A0A1C3UQI5</accession>
<feature type="region of interest" description="Disordered" evidence="1">
    <location>
        <begin position="36"/>
        <end position="58"/>
    </location>
</feature>
<dbReference type="AlphaFoldDB" id="A0A1C3UQI5"/>
<name>A0A1C3UQI5_9BRAD</name>